<organism evidence="2 3">
    <name type="scientific">Labilithrix luteola</name>
    <dbReference type="NCBI Taxonomy" id="1391654"/>
    <lineage>
        <taxon>Bacteria</taxon>
        <taxon>Pseudomonadati</taxon>
        <taxon>Myxococcota</taxon>
        <taxon>Polyangia</taxon>
        <taxon>Polyangiales</taxon>
        <taxon>Labilitrichaceae</taxon>
        <taxon>Labilithrix</taxon>
    </lineage>
</organism>
<sequence length="39" mass="4613">MDRSPRAGRRKRWDGAEQGKGGFDTCRGKRTRDRHRELL</sequence>
<dbReference type="EMBL" id="CP012333">
    <property type="protein sequence ID" value="AKU99356.1"/>
    <property type="molecule type" value="Genomic_DNA"/>
</dbReference>
<evidence type="ECO:0000313" key="3">
    <source>
        <dbReference type="Proteomes" id="UP000064967"/>
    </source>
</evidence>
<keyword evidence="3" id="KW-1185">Reference proteome</keyword>
<dbReference type="KEGG" id="llu:AKJ09_06020"/>
<evidence type="ECO:0000256" key="1">
    <source>
        <dbReference type="SAM" id="MobiDB-lite"/>
    </source>
</evidence>
<proteinExistence type="predicted"/>
<dbReference type="STRING" id="1391654.AKJ09_06020"/>
<feature type="compositionally biased region" description="Basic residues" evidence="1">
    <location>
        <begin position="1"/>
        <end position="12"/>
    </location>
</feature>
<gene>
    <name evidence="2" type="ORF">AKJ09_06020</name>
</gene>
<name>A0A0K1Q149_9BACT</name>
<accession>A0A0K1Q149</accession>
<evidence type="ECO:0000313" key="2">
    <source>
        <dbReference type="EMBL" id="AKU99356.1"/>
    </source>
</evidence>
<feature type="region of interest" description="Disordered" evidence="1">
    <location>
        <begin position="1"/>
        <end position="39"/>
    </location>
</feature>
<reference evidence="2 3" key="1">
    <citation type="submission" date="2015-08" db="EMBL/GenBank/DDBJ databases">
        <authorList>
            <person name="Babu N.S."/>
            <person name="Beckwith C.J."/>
            <person name="Beseler K.G."/>
            <person name="Brison A."/>
            <person name="Carone J.V."/>
            <person name="Caskin T.P."/>
            <person name="Diamond M."/>
            <person name="Durham M.E."/>
            <person name="Foxe J.M."/>
            <person name="Go M."/>
            <person name="Henderson B.A."/>
            <person name="Jones I.B."/>
            <person name="McGettigan J.A."/>
            <person name="Micheletti S.J."/>
            <person name="Nasrallah M.E."/>
            <person name="Ortiz D."/>
            <person name="Piller C.R."/>
            <person name="Privatt S.R."/>
            <person name="Schneider S.L."/>
            <person name="Sharp S."/>
            <person name="Smith T.C."/>
            <person name="Stanton J.D."/>
            <person name="Ullery H.E."/>
            <person name="Wilson R.J."/>
            <person name="Serrano M.G."/>
            <person name="Buck G."/>
            <person name="Lee V."/>
            <person name="Wang Y."/>
            <person name="Carvalho R."/>
            <person name="Voegtly L."/>
            <person name="Shi R."/>
            <person name="Duckworth R."/>
            <person name="Johnson A."/>
            <person name="Loviza R."/>
            <person name="Walstead R."/>
            <person name="Shah Z."/>
            <person name="Kiflezghi M."/>
            <person name="Wade K."/>
            <person name="Ball S.L."/>
            <person name="Bradley K.W."/>
            <person name="Asai D.J."/>
            <person name="Bowman C.A."/>
            <person name="Russell D.A."/>
            <person name="Pope W.H."/>
            <person name="Jacobs-Sera D."/>
            <person name="Hendrix R.W."/>
            <person name="Hatfull G.F."/>
        </authorList>
    </citation>
    <scope>NUCLEOTIDE SEQUENCE [LARGE SCALE GENOMIC DNA]</scope>
    <source>
        <strain evidence="2 3">DSM 27648</strain>
    </source>
</reference>
<dbReference type="Proteomes" id="UP000064967">
    <property type="component" value="Chromosome"/>
</dbReference>
<dbReference type="AlphaFoldDB" id="A0A0K1Q149"/>
<protein>
    <submittedName>
        <fullName evidence="2">Uncharacterized protein</fullName>
    </submittedName>
</protein>